<dbReference type="KEGG" id="cyn:Cyan7425_1037"/>
<reference evidence="1" key="1">
    <citation type="submission" date="2009-01" db="EMBL/GenBank/DDBJ databases">
        <title>Complete sequence of chromosome Cyanothece sp. PCC 7425.</title>
        <authorList>
            <consortium name="US DOE Joint Genome Institute"/>
            <person name="Lucas S."/>
            <person name="Copeland A."/>
            <person name="Lapidus A."/>
            <person name="Glavina del Rio T."/>
            <person name="Dalin E."/>
            <person name="Tice H."/>
            <person name="Bruce D."/>
            <person name="Goodwin L."/>
            <person name="Pitluck S."/>
            <person name="Sims D."/>
            <person name="Meineke L."/>
            <person name="Brettin T."/>
            <person name="Detter J.C."/>
            <person name="Han C."/>
            <person name="Larimer F."/>
            <person name="Land M."/>
            <person name="Hauser L."/>
            <person name="Kyrpides N."/>
            <person name="Ovchinnikova G."/>
            <person name="Liberton M."/>
            <person name="Stoeckel J."/>
            <person name="Banerjee A."/>
            <person name="Singh A."/>
            <person name="Page L."/>
            <person name="Sato H."/>
            <person name="Zhao L."/>
            <person name="Sherman L."/>
            <person name="Pakrasi H."/>
            <person name="Richardson P."/>
        </authorList>
    </citation>
    <scope>NUCLEOTIDE SEQUENCE</scope>
    <source>
        <strain evidence="1">PCC 7425</strain>
    </source>
</reference>
<evidence type="ECO:0000313" key="1">
    <source>
        <dbReference type="EMBL" id="ACL43423.1"/>
    </source>
</evidence>
<accession>B8HXY4</accession>
<dbReference type="EMBL" id="CP001344">
    <property type="protein sequence ID" value="ACL43423.1"/>
    <property type="molecule type" value="Genomic_DNA"/>
</dbReference>
<dbReference type="AlphaFoldDB" id="B8HXY4"/>
<gene>
    <name evidence="1" type="ordered locus">Cyan7425_1037</name>
</gene>
<proteinExistence type="predicted"/>
<name>B8HXY4_CYAP4</name>
<dbReference type="STRING" id="395961.Cyan7425_1037"/>
<dbReference type="HOGENOM" id="CLU_2733296_0_0_3"/>
<organism evidence="1">
    <name type="scientific">Cyanothece sp. (strain PCC 7425 / ATCC 29141)</name>
    <dbReference type="NCBI Taxonomy" id="395961"/>
    <lineage>
        <taxon>Bacteria</taxon>
        <taxon>Bacillati</taxon>
        <taxon>Cyanobacteriota</taxon>
        <taxon>Cyanophyceae</taxon>
        <taxon>Gomontiellales</taxon>
        <taxon>Cyanothecaceae</taxon>
        <taxon>Cyanothece</taxon>
    </lineage>
</organism>
<sequence>MKRFPCAVNFVRARLQAGILSMATLNGLRKKGGGVPPQKGSTPLPRFNLKEDCYINIKSNYATAVSIADAD</sequence>
<protein>
    <submittedName>
        <fullName evidence="1">Uncharacterized protein</fullName>
    </submittedName>
</protein>